<dbReference type="GO" id="GO:0006629">
    <property type="term" value="P:lipid metabolic process"/>
    <property type="evidence" value="ECO:0007669"/>
    <property type="project" value="UniProtKB-KW"/>
</dbReference>
<accession>F7NGV5</accession>
<evidence type="ECO:0000313" key="7">
    <source>
        <dbReference type="Proteomes" id="UP000003240"/>
    </source>
</evidence>
<dbReference type="RefSeq" id="WP_004093974.1">
    <property type="nucleotide sequence ID" value="NZ_AFGF01000050.1"/>
</dbReference>
<dbReference type="GO" id="GO:0016746">
    <property type="term" value="F:acyltransferase activity"/>
    <property type="evidence" value="ECO:0007669"/>
    <property type="project" value="UniProtKB-KW"/>
</dbReference>
<name>F7NGV5_9FIRM</name>
<evidence type="ECO:0000313" key="6">
    <source>
        <dbReference type="EMBL" id="EGO64686.1"/>
    </source>
</evidence>
<keyword evidence="4" id="KW-0443">Lipid metabolism</keyword>
<comment type="pathway">
    <text evidence="1">Lipid metabolism.</text>
</comment>
<evidence type="ECO:0000256" key="4">
    <source>
        <dbReference type="ARBA" id="ARBA00023098"/>
    </source>
</evidence>
<reference evidence="6 7" key="1">
    <citation type="journal article" date="2011" name="EMBO J.">
        <title>Structural diversity of bacterial flagellar motors.</title>
        <authorList>
            <person name="Chen S."/>
            <person name="Beeby M."/>
            <person name="Murphy G.E."/>
            <person name="Leadbetter J.R."/>
            <person name="Hendrixson D.R."/>
            <person name="Briegel A."/>
            <person name="Li Z."/>
            <person name="Shi J."/>
            <person name="Tocheva E.I."/>
            <person name="Muller A."/>
            <person name="Dobro M.J."/>
            <person name="Jensen G.J."/>
        </authorList>
    </citation>
    <scope>NUCLEOTIDE SEQUENCE [LARGE SCALE GENOMIC DNA]</scope>
    <source>
        <strain evidence="6 7">DSM 6540</strain>
    </source>
</reference>
<sequence length="248" mass="28647">MQLREGKYLVKLAENASEKEQVYRLRHNVYHKEMNFAGKQTEGEQEYDSYDEICDHLMICDEEAGQCVGTFRFLSGKRLQGNQGFYSEQWFDIGQLKCERNRVLELGRACIDIPYRNTKVFKLLFSGVGAYLKLFPHDYMIGLTTVSFDSRTDIKMIIEYLTEKKVVNISFGVKPKKDFYIDEAEGGSYTIAAVSEREIINKMSTLMLAYYKYGAEFISEPSVDADFNPPVVDFFTIFPAEKYPSWAS</sequence>
<dbReference type="STRING" id="1009370.ALO_06483"/>
<dbReference type="eggNOG" id="COG3176">
    <property type="taxonomic scope" value="Bacteria"/>
</dbReference>
<dbReference type="InterPro" id="IPR016181">
    <property type="entry name" value="Acyl_CoA_acyltransferase"/>
</dbReference>
<keyword evidence="5" id="KW-0012">Acyltransferase</keyword>
<dbReference type="Proteomes" id="UP000003240">
    <property type="component" value="Unassembled WGS sequence"/>
</dbReference>
<dbReference type="AlphaFoldDB" id="F7NGV5"/>
<evidence type="ECO:0008006" key="8">
    <source>
        <dbReference type="Google" id="ProtNLM"/>
    </source>
</evidence>
<comment type="caution">
    <text evidence="6">The sequence shown here is derived from an EMBL/GenBank/DDBJ whole genome shotgun (WGS) entry which is preliminary data.</text>
</comment>
<dbReference type="Gene3D" id="3.40.630.30">
    <property type="match status" value="1"/>
</dbReference>
<protein>
    <recommendedName>
        <fullName evidence="8">Hemolysin</fullName>
    </recommendedName>
</protein>
<keyword evidence="3" id="KW-0808">Transferase</keyword>
<gene>
    <name evidence="6" type="ORF">ALO_06483</name>
</gene>
<keyword evidence="2" id="KW-0444">Lipid biosynthesis</keyword>
<dbReference type="PANTHER" id="PTHR37323:SF1">
    <property type="entry name" value="L-ORNITHINE N(ALPHA)-ACYLTRANSFERASE"/>
    <property type="match status" value="1"/>
</dbReference>
<evidence type="ECO:0000256" key="1">
    <source>
        <dbReference type="ARBA" id="ARBA00005189"/>
    </source>
</evidence>
<proteinExistence type="predicted"/>
<dbReference type="EMBL" id="AFGF01000050">
    <property type="protein sequence ID" value="EGO64686.1"/>
    <property type="molecule type" value="Genomic_DNA"/>
</dbReference>
<evidence type="ECO:0000256" key="5">
    <source>
        <dbReference type="ARBA" id="ARBA00023315"/>
    </source>
</evidence>
<dbReference type="PANTHER" id="PTHR37323">
    <property type="entry name" value="GCN5-RELATED N-ACETYLTRANSFERASE"/>
    <property type="match status" value="1"/>
</dbReference>
<evidence type="ECO:0000256" key="3">
    <source>
        <dbReference type="ARBA" id="ARBA00022679"/>
    </source>
</evidence>
<dbReference type="InterPro" id="IPR052351">
    <property type="entry name" value="Ornithine_N-alpha-AT"/>
</dbReference>
<organism evidence="6 7">
    <name type="scientific">Acetonema longum DSM 6540</name>
    <dbReference type="NCBI Taxonomy" id="1009370"/>
    <lineage>
        <taxon>Bacteria</taxon>
        <taxon>Bacillati</taxon>
        <taxon>Bacillota</taxon>
        <taxon>Negativicutes</taxon>
        <taxon>Acetonemataceae</taxon>
        <taxon>Acetonema</taxon>
    </lineage>
</organism>
<dbReference type="Pfam" id="PF13444">
    <property type="entry name" value="Acetyltransf_5"/>
    <property type="match status" value="1"/>
</dbReference>
<dbReference type="SUPFAM" id="SSF55729">
    <property type="entry name" value="Acyl-CoA N-acyltransferases (Nat)"/>
    <property type="match status" value="1"/>
</dbReference>
<evidence type="ECO:0000256" key="2">
    <source>
        <dbReference type="ARBA" id="ARBA00022516"/>
    </source>
</evidence>
<keyword evidence="7" id="KW-1185">Reference proteome</keyword>